<accession>A0A0C3J1C1</accession>
<dbReference type="EMBL" id="JXBC01000003">
    <property type="protein sequence ID" value="KIU11527.1"/>
    <property type="molecule type" value="Genomic_DNA"/>
</dbReference>
<reference evidence="2 4" key="1">
    <citation type="submission" date="2014-12" db="EMBL/GenBank/DDBJ databases">
        <title>Comparative genome analysis of Bacillus coagulans HM-08, Clostridium butyricum HM-68, Bacillus subtilis HM-66 and Bacillus licheniformis BL-09.</title>
        <authorList>
            <person name="Zhang H."/>
        </authorList>
    </citation>
    <scope>NUCLEOTIDE SEQUENCE [LARGE SCALE GENOMIC DNA]</scope>
    <source>
        <strain evidence="2 4">HM-66</strain>
    </source>
</reference>
<dbReference type="AlphaFoldDB" id="A0A0C3J1C1"/>
<comment type="caution">
    <text evidence="2">The sequence shown here is derived from an EMBL/GenBank/DDBJ whole genome shotgun (WGS) entry which is preliminary data.</text>
</comment>
<proteinExistence type="predicted"/>
<dbReference type="EMBL" id="JXBC01000003">
    <property type="protein sequence ID" value="KIU11335.1"/>
    <property type="molecule type" value="Genomic_DNA"/>
</dbReference>
<sequence length="44" mass="5259">MEEESEERSSQAPFRKTNRHVVPRAPVSIWISKNHSYIKKENVY</sequence>
<evidence type="ECO:0000313" key="4">
    <source>
        <dbReference type="Proteomes" id="UP000032247"/>
    </source>
</evidence>
<evidence type="ECO:0000313" key="1">
    <source>
        <dbReference type="EMBL" id="KIU11335.1"/>
    </source>
</evidence>
<evidence type="ECO:0000313" key="3">
    <source>
        <dbReference type="EMBL" id="KZD87071.1"/>
    </source>
</evidence>
<gene>
    <name evidence="3" type="ORF">B4122_4578</name>
    <name evidence="1" type="ORF">SC09_Contig24orf00280</name>
    <name evidence="2" type="ORF">SC09_Contig24orf00535</name>
</gene>
<dbReference type="Proteomes" id="UP000076442">
    <property type="component" value="Unassembled WGS sequence"/>
</dbReference>
<evidence type="ECO:0000313" key="5">
    <source>
        <dbReference type="Proteomes" id="UP000076442"/>
    </source>
</evidence>
<name>A0A0C3J1C1_BACIU</name>
<protein>
    <submittedName>
        <fullName evidence="2">Uncharacterized protein</fullName>
    </submittedName>
</protein>
<organism evidence="2 4">
    <name type="scientific">Bacillus subtilis</name>
    <dbReference type="NCBI Taxonomy" id="1423"/>
    <lineage>
        <taxon>Bacteria</taxon>
        <taxon>Bacillati</taxon>
        <taxon>Bacillota</taxon>
        <taxon>Bacilli</taxon>
        <taxon>Bacillales</taxon>
        <taxon>Bacillaceae</taxon>
        <taxon>Bacillus</taxon>
    </lineage>
</organism>
<dbReference type="EMBL" id="LJZV01000034">
    <property type="protein sequence ID" value="KZD87071.1"/>
    <property type="molecule type" value="Genomic_DNA"/>
</dbReference>
<reference evidence="3 5" key="2">
    <citation type="submission" date="2015-09" db="EMBL/GenBank/DDBJ databases">
        <title>Spore heat resistance.</title>
        <authorList>
            <person name="Boekhorst J."/>
            <person name="Berendsen E.M."/>
            <person name="Wells-Bennik M.H."/>
            <person name="Kuipers O.P."/>
        </authorList>
    </citation>
    <scope>NUCLEOTIDE SEQUENCE [LARGE SCALE GENOMIC DNA]</scope>
    <source>
        <strain evidence="3 5">B4122</strain>
    </source>
</reference>
<dbReference type="Proteomes" id="UP000032247">
    <property type="component" value="Unassembled WGS sequence"/>
</dbReference>
<dbReference type="PATRIC" id="fig|1423.173.peg.2180"/>
<evidence type="ECO:0000313" key="2">
    <source>
        <dbReference type="EMBL" id="KIU11527.1"/>
    </source>
</evidence>